<dbReference type="Pfam" id="PF13228">
    <property type="entry name" value="DUF4037"/>
    <property type="match status" value="1"/>
</dbReference>
<sequence length="374" mass="41293">MTLPDPDPDPAFLPGLELSRILYEEAVRPVLDAEYPGLRYAAARIGSGSEVLGFDTARSADHEWGPRLDLFLEPADAAAHGERLHRLLAERLPKQVRGWPTHFRHADPADPVGHMEPTDGPVHHRVLVADVAGWLHDRLGLRPGPGGEPPEPAVRDWLAMPQQKLAETTGGAVFHDGVGTLTRARQELHWYPDEVWRYLLACQWQRISQEEAFVGRCAEVGDELGSAVVAGRLVRDLMRLCLLLAREYTPYGKWLGSAFARLPAADALLPVLRGAVTAMDHPARERHLCDAYEAVAALQNRSGLTEAVDPGRRPYHSRPFQVLHAERFAQALARSITDPELRALPLTGSVDQWADSTDFLGRQEAVRPALDALG</sequence>
<evidence type="ECO:0000259" key="1">
    <source>
        <dbReference type="Pfam" id="PF13228"/>
    </source>
</evidence>
<protein>
    <submittedName>
        <fullName evidence="2">DUF4037 domain-containing protein</fullName>
    </submittedName>
</protein>
<accession>A0A6G3SZF8</accession>
<reference evidence="2" key="1">
    <citation type="submission" date="2020-01" db="EMBL/GenBank/DDBJ databases">
        <title>Insect and environment-associated Actinomycetes.</title>
        <authorList>
            <person name="Currrie C."/>
            <person name="Chevrette M."/>
            <person name="Carlson C."/>
            <person name="Stubbendieck R."/>
            <person name="Wendt-Pienkowski E."/>
        </authorList>
    </citation>
    <scope>NUCLEOTIDE SEQUENCE</scope>
    <source>
        <strain evidence="2">SID505</strain>
    </source>
</reference>
<dbReference type="EMBL" id="JAAGMK010000815">
    <property type="protein sequence ID" value="NEB88045.1"/>
    <property type="molecule type" value="Genomic_DNA"/>
</dbReference>
<comment type="caution">
    <text evidence="2">The sequence shown here is derived from an EMBL/GenBank/DDBJ whole genome shotgun (WGS) entry which is preliminary data.</text>
</comment>
<feature type="domain" description="DUF4037" evidence="1">
    <location>
        <begin position="157"/>
        <end position="255"/>
    </location>
</feature>
<name>A0A6G3SZF8_STRAQ</name>
<organism evidence="2">
    <name type="scientific">Streptomyces anulatus</name>
    <name type="common">Streptomyces chrysomallus</name>
    <dbReference type="NCBI Taxonomy" id="1892"/>
    <lineage>
        <taxon>Bacteria</taxon>
        <taxon>Bacillati</taxon>
        <taxon>Actinomycetota</taxon>
        <taxon>Actinomycetes</taxon>
        <taxon>Kitasatosporales</taxon>
        <taxon>Streptomycetaceae</taxon>
        <taxon>Streptomyces</taxon>
    </lineage>
</organism>
<dbReference type="RefSeq" id="WP_164259655.1">
    <property type="nucleotide sequence ID" value="NZ_JAAGMK010000815.1"/>
</dbReference>
<dbReference type="AlphaFoldDB" id="A0A6G3SZF8"/>
<dbReference type="InterPro" id="IPR025117">
    <property type="entry name" value="DUF4037"/>
</dbReference>
<gene>
    <name evidence="2" type="ORF">G3I43_28325</name>
</gene>
<evidence type="ECO:0000313" key="2">
    <source>
        <dbReference type="EMBL" id="NEB88045.1"/>
    </source>
</evidence>
<proteinExistence type="predicted"/>